<reference evidence="1" key="1">
    <citation type="submission" date="2020-12" db="EMBL/GenBank/DDBJ databases">
        <title>Snuella sp. nov., isolated from sediment in Incheon.</title>
        <authorList>
            <person name="Kim W."/>
        </authorList>
    </citation>
    <scope>NUCLEOTIDE SEQUENCE</scope>
    <source>
        <strain evidence="1">CAU 1569</strain>
    </source>
</reference>
<evidence type="ECO:0000313" key="2">
    <source>
        <dbReference type="Proteomes" id="UP000610931"/>
    </source>
</evidence>
<dbReference type="AlphaFoldDB" id="A0A8J7IUY4"/>
<dbReference type="PANTHER" id="PTHR41729">
    <property type="entry name" value="GLUTAMYL-TRNA SYNTHETASE"/>
    <property type="match status" value="1"/>
</dbReference>
<dbReference type="PANTHER" id="PTHR41729:SF1">
    <property type="entry name" value="GLUTAMYL-TRNA SYNTHETASE"/>
    <property type="match status" value="1"/>
</dbReference>
<dbReference type="Proteomes" id="UP000610931">
    <property type="component" value="Unassembled WGS sequence"/>
</dbReference>
<keyword evidence="2" id="KW-1185">Reference proteome</keyword>
<proteinExistence type="predicted"/>
<accession>A0A8J7IUY4</accession>
<gene>
    <name evidence="1" type="ORF">JF259_03955</name>
</gene>
<dbReference type="RefSeq" id="WP_199113599.1">
    <property type="nucleotide sequence ID" value="NZ_JAELVQ010000003.1"/>
</dbReference>
<organism evidence="1 2">
    <name type="scientific">Snuella sedimenti</name>
    <dbReference type="NCBI Taxonomy" id="2798802"/>
    <lineage>
        <taxon>Bacteria</taxon>
        <taxon>Pseudomonadati</taxon>
        <taxon>Bacteroidota</taxon>
        <taxon>Flavobacteriia</taxon>
        <taxon>Flavobacteriales</taxon>
        <taxon>Flavobacteriaceae</taxon>
        <taxon>Snuella</taxon>
    </lineage>
</organism>
<comment type="caution">
    <text evidence="1">The sequence shown here is derived from an EMBL/GenBank/DDBJ whole genome shotgun (WGS) entry which is preliminary data.</text>
</comment>
<protein>
    <submittedName>
        <fullName evidence="1">DUF4202 domain-containing protein</fullName>
    </submittedName>
</protein>
<dbReference type="InterPro" id="IPR025255">
    <property type="entry name" value="DUF4202"/>
</dbReference>
<sequence length="194" mass="22648">MKPTRFESAIILIDQKNSEDINTYQVKNIAFSKELLYSKRMTQKLLQFKPDASEALQIAARAQHICRWKIPRDEYPMDRVGYLKWRETLKKMHADLTSEILKEVGYEDDFIERVAFLINKKLIKKDEGSQTLEDVICLVFLDYYLEAFAAKHDDEKVIDILKKTWGKMSEEGHTAALKLKFSEKDLSLIKQAIA</sequence>
<evidence type="ECO:0000313" key="1">
    <source>
        <dbReference type="EMBL" id="MBJ6367240.1"/>
    </source>
</evidence>
<dbReference type="Pfam" id="PF13875">
    <property type="entry name" value="DUF4202"/>
    <property type="match status" value="1"/>
</dbReference>
<name>A0A8J7IUY4_9FLAO</name>
<dbReference type="EMBL" id="JAELVQ010000003">
    <property type="protein sequence ID" value="MBJ6367240.1"/>
    <property type="molecule type" value="Genomic_DNA"/>
</dbReference>